<evidence type="ECO:0000256" key="4">
    <source>
        <dbReference type="ARBA" id="ARBA00022840"/>
    </source>
</evidence>
<organism evidence="9 10">
    <name type="scientific">Pseudobythopirellula maris</name>
    <dbReference type="NCBI Taxonomy" id="2527991"/>
    <lineage>
        <taxon>Bacteria</taxon>
        <taxon>Pseudomonadati</taxon>
        <taxon>Planctomycetota</taxon>
        <taxon>Planctomycetia</taxon>
        <taxon>Pirellulales</taxon>
        <taxon>Lacipirellulaceae</taxon>
        <taxon>Pseudobythopirellula</taxon>
    </lineage>
</organism>
<keyword evidence="2 6" id="KW-0547">Nucleotide-binding</keyword>
<dbReference type="SMART" id="SM00028">
    <property type="entry name" value="TPR"/>
    <property type="match status" value="3"/>
</dbReference>
<keyword evidence="3 9" id="KW-0418">Kinase</keyword>
<evidence type="ECO:0000313" key="10">
    <source>
        <dbReference type="Proteomes" id="UP000315440"/>
    </source>
</evidence>
<dbReference type="InterPro" id="IPR000719">
    <property type="entry name" value="Prot_kinase_dom"/>
</dbReference>
<feature type="region of interest" description="Disordered" evidence="7">
    <location>
        <begin position="1"/>
        <end position="20"/>
    </location>
</feature>
<dbReference type="PROSITE" id="PS50005">
    <property type="entry name" value="TPR"/>
    <property type="match status" value="1"/>
</dbReference>
<dbReference type="Gene3D" id="3.30.200.20">
    <property type="entry name" value="Phosphorylase Kinase, domain 1"/>
    <property type="match status" value="1"/>
</dbReference>
<dbReference type="PANTHER" id="PTHR43289">
    <property type="entry name" value="MITOGEN-ACTIVATED PROTEIN KINASE KINASE KINASE 20-RELATED"/>
    <property type="match status" value="1"/>
</dbReference>
<dbReference type="EC" id="2.7.11.1" evidence="9"/>
<evidence type="ECO:0000259" key="8">
    <source>
        <dbReference type="PROSITE" id="PS50011"/>
    </source>
</evidence>
<evidence type="ECO:0000256" key="2">
    <source>
        <dbReference type="ARBA" id="ARBA00022741"/>
    </source>
</evidence>
<keyword evidence="5" id="KW-0802">TPR repeat</keyword>
<accession>A0A5C5ZRI9</accession>
<feature type="region of interest" description="Disordered" evidence="7">
    <location>
        <begin position="76"/>
        <end position="114"/>
    </location>
</feature>
<dbReference type="InterPro" id="IPR019734">
    <property type="entry name" value="TPR_rpt"/>
</dbReference>
<evidence type="ECO:0000256" key="5">
    <source>
        <dbReference type="PROSITE-ProRule" id="PRU00339"/>
    </source>
</evidence>
<dbReference type="InterPro" id="IPR008271">
    <property type="entry name" value="Ser/Thr_kinase_AS"/>
</dbReference>
<feature type="binding site" evidence="6">
    <location>
        <position position="150"/>
    </location>
    <ligand>
        <name>ATP</name>
        <dbReference type="ChEBI" id="CHEBI:30616"/>
    </ligand>
</feature>
<dbReference type="PANTHER" id="PTHR43289:SF34">
    <property type="entry name" value="SERINE_THREONINE-PROTEIN KINASE YBDM-RELATED"/>
    <property type="match status" value="1"/>
</dbReference>
<dbReference type="AlphaFoldDB" id="A0A5C5ZRI9"/>
<evidence type="ECO:0000256" key="1">
    <source>
        <dbReference type="ARBA" id="ARBA00022679"/>
    </source>
</evidence>
<dbReference type="InterPro" id="IPR011009">
    <property type="entry name" value="Kinase-like_dom_sf"/>
</dbReference>
<evidence type="ECO:0000256" key="7">
    <source>
        <dbReference type="SAM" id="MobiDB-lite"/>
    </source>
</evidence>
<dbReference type="InterPro" id="IPR011990">
    <property type="entry name" value="TPR-like_helical_dom_sf"/>
</dbReference>
<evidence type="ECO:0000256" key="6">
    <source>
        <dbReference type="PROSITE-ProRule" id="PRU10141"/>
    </source>
</evidence>
<feature type="compositionally biased region" description="Polar residues" evidence="7">
    <location>
        <begin position="80"/>
        <end position="107"/>
    </location>
</feature>
<dbReference type="OrthoDB" id="6111975at2"/>
<name>A0A5C5ZRI9_9BACT</name>
<dbReference type="RefSeq" id="WP_146396573.1">
    <property type="nucleotide sequence ID" value="NZ_SJPQ01000001.1"/>
</dbReference>
<keyword evidence="4 6" id="KW-0067">ATP-binding</keyword>
<evidence type="ECO:0000256" key="3">
    <source>
        <dbReference type="ARBA" id="ARBA00022777"/>
    </source>
</evidence>
<dbReference type="Gene3D" id="1.25.40.10">
    <property type="entry name" value="Tetratricopeptide repeat domain"/>
    <property type="match status" value="2"/>
</dbReference>
<evidence type="ECO:0000313" key="9">
    <source>
        <dbReference type="EMBL" id="TWT90124.1"/>
    </source>
</evidence>
<protein>
    <submittedName>
        <fullName evidence="9">Serine/threonine-protein kinase PrkC</fullName>
        <ecNumber evidence="9">2.7.11.1</ecNumber>
    </submittedName>
</protein>
<dbReference type="Gene3D" id="1.10.510.10">
    <property type="entry name" value="Transferase(Phosphotransferase) domain 1"/>
    <property type="match status" value="1"/>
</dbReference>
<dbReference type="Pfam" id="PF00069">
    <property type="entry name" value="Pkinase"/>
    <property type="match status" value="1"/>
</dbReference>
<sequence length="954" mass="102020">MTSPSRPYVDHSLSGSLAGAQQEELAEALEQYVAALERGEQPAMDDIAAAHPALAEVLPEYLEGVRQIHEAMAAHADDSSALTSHGGNSLSGPSLIDNNGGDSSASASEPAKKRRRQIGDYELLREVGRGGMGVVHEALQLSLNRRVAVKVLPFSAVLDERQISRFRTEAQAAAGLHHTNIVPVFAVGQERGVYFYAMQFIEGMSLGQAIEELRADRLDKDAASPRPTAAPKDGSTIDFRAGLASTLGDARETQRFRTVAELGVQAAEALEHAHRYGVVHRDVKPTNLLLDRAGKLWVTDFGLARVQSELSVTLPGDVIGTLRYMSPEQARGRGDLVDGRTDVYALGATLYELLTLCPAHAFDDTAAGARALAERIGSSPPVAPRRLNQAIPIDLETIILKAMETSRDDRYTTAQALADDLRRFLDGKPTVARRPGLVERSAKWLARRRGVAAAAAAALFVTAAVSAASAVWVGAHARRTADALAQSEANLARAETHYRQARLVVDHFGADLADRLAEIPGAERLHQRLLGDTLGYYQAFLETEGPDGALRDDLATTHYKSGAVAERLGDPAAARDCYQQAVEAWRGALPLTSDLVASDAALQAAQTKSDNSSNDLLGLMALGNLARIEGNLGDHDTSGRRFGAAISLGRRLLREEPDSVARMSLMAETLANHGVMLTRSGRNTDGAKRLREAIGLLERVAALEPERAEHARDLAVAENNLSDALRRSSPQEALEASERAATTLQRLCERWPGDSTYRGDLAMSLNNLAALHGAAGDWPAAARGYGRAAQTLQALVRENPLLPRSRRELAIALGNLALASSQAGDEQASDAAFEAANETLAGLTADFPKTPTYRDAQAALWNNRGVALRSAGRLDAAVEAFAEAVTTLEENSAPGPPGPNRLAMLGKQYRNYAETLDLAGRREELSAVESKIAALGADADDATVLQGETPEKEL</sequence>
<dbReference type="Pfam" id="PF13181">
    <property type="entry name" value="TPR_8"/>
    <property type="match status" value="1"/>
</dbReference>
<feature type="domain" description="Protein kinase" evidence="8">
    <location>
        <begin position="121"/>
        <end position="425"/>
    </location>
</feature>
<dbReference type="CDD" id="cd14014">
    <property type="entry name" value="STKc_PknB_like"/>
    <property type="match status" value="1"/>
</dbReference>
<dbReference type="PROSITE" id="PS00108">
    <property type="entry name" value="PROTEIN_KINASE_ST"/>
    <property type="match status" value="1"/>
</dbReference>
<reference evidence="9 10" key="1">
    <citation type="submission" date="2019-02" db="EMBL/GenBank/DDBJ databases">
        <title>Deep-cultivation of Planctomycetes and their phenomic and genomic characterization uncovers novel biology.</title>
        <authorList>
            <person name="Wiegand S."/>
            <person name="Jogler M."/>
            <person name="Boedeker C."/>
            <person name="Pinto D."/>
            <person name="Vollmers J."/>
            <person name="Rivas-Marin E."/>
            <person name="Kohn T."/>
            <person name="Peeters S.H."/>
            <person name="Heuer A."/>
            <person name="Rast P."/>
            <person name="Oberbeckmann S."/>
            <person name="Bunk B."/>
            <person name="Jeske O."/>
            <person name="Meyerdierks A."/>
            <person name="Storesund J.E."/>
            <person name="Kallscheuer N."/>
            <person name="Luecker S."/>
            <person name="Lage O.M."/>
            <person name="Pohl T."/>
            <person name="Merkel B.J."/>
            <person name="Hornburger P."/>
            <person name="Mueller R.-W."/>
            <person name="Bruemmer F."/>
            <person name="Labrenz M."/>
            <person name="Spormann A.M."/>
            <person name="Op Den Camp H."/>
            <person name="Overmann J."/>
            <person name="Amann R."/>
            <person name="Jetten M.S.M."/>
            <person name="Mascher T."/>
            <person name="Medema M.H."/>
            <person name="Devos D.P."/>
            <person name="Kaster A.-K."/>
            <person name="Ovreas L."/>
            <person name="Rohde M."/>
            <person name="Galperin M.Y."/>
            <person name="Jogler C."/>
        </authorList>
    </citation>
    <scope>NUCLEOTIDE SEQUENCE [LARGE SCALE GENOMIC DNA]</scope>
    <source>
        <strain evidence="9 10">Mal64</strain>
    </source>
</reference>
<dbReference type="Proteomes" id="UP000315440">
    <property type="component" value="Unassembled WGS sequence"/>
</dbReference>
<gene>
    <name evidence="9" type="primary">prkC_1</name>
    <name evidence="9" type="ORF">Mal64_05070</name>
</gene>
<dbReference type="SUPFAM" id="SSF56112">
    <property type="entry name" value="Protein kinase-like (PK-like)"/>
    <property type="match status" value="1"/>
</dbReference>
<dbReference type="EMBL" id="SJPQ01000001">
    <property type="protein sequence ID" value="TWT90124.1"/>
    <property type="molecule type" value="Genomic_DNA"/>
</dbReference>
<dbReference type="SMART" id="SM00220">
    <property type="entry name" value="S_TKc"/>
    <property type="match status" value="1"/>
</dbReference>
<comment type="caution">
    <text evidence="9">The sequence shown here is derived from an EMBL/GenBank/DDBJ whole genome shotgun (WGS) entry which is preliminary data.</text>
</comment>
<proteinExistence type="predicted"/>
<dbReference type="GO" id="GO:0004674">
    <property type="term" value="F:protein serine/threonine kinase activity"/>
    <property type="evidence" value="ECO:0007669"/>
    <property type="project" value="UniProtKB-EC"/>
</dbReference>
<dbReference type="SUPFAM" id="SSF48452">
    <property type="entry name" value="TPR-like"/>
    <property type="match status" value="2"/>
</dbReference>
<dbReference type="PROSITE" id="PS00107">
    <property type="entry name" value="PROTEIN_KINASE_ATP"/>
    <property type="match status" value="1"/>
</dbReference>
<dbReference type="PROSITE" id="PS50011">
    <property type="entry name" value="PROTEIN_KINASE_DOM"/>
    <property type="match status" value="1"/>
</dbReference>
<keyword evidence="1 9" id="KW-0808">Transferase</keyword>
<dbReference type="GO" id="GO:0005524">
    <property type="term" value="F:ATP binding"/>
    <property type="evidence" value="ECO:0007669"/>
    <property type="project" value="UniProtKB-UniRule"/>
</dbReference>
<dbReference type="InterPro" id="IPR017441">
    <property type="entry name" value="Protein_kinase_ATP_BS"/>
</dbReference>
<feature type="repeat" description="TPR" evidence="5">
    <location>
        <begin position="858"/>
        <end position="891"/>
    </location>
</feature>
<keyword evidence="10" id="KW-1185">Reference proteome</keyword>